<evidence type="ECO:0000256" key="1">
    <source>
        <dbReference type="ARBA" id="ARBA00001974"/>
    </source>
</evidence>
<dbReference type="SUPFAM" id="SSF51905">
    <property type="entry name" value="FAD/NAD(P)-binding domain"/>
    <property type="match status" value="2"/>
</dbReference>
<proteinExistence type="predicted"/>
<accession>A0A3Q9G413</accession>
<dbReference type="InterPro" id="IPR016156">
    <property type="entry name" value="FAD/NAD-linked_Rdtase_dimer_sf"/>
</dbReference>
<dbReference type="AlphaFoldDB" id="A0A3Q9G413"/>
<dbReference type="PANTHER" id="PTHR43557">
    <property type="entry name" value="APOPTOSIS-INDUCING FACTOR 1"/>
    <property type="match status" value="1"/>
</dbReference>
<gene>
    <name evidence="6" type="ORF">EJ997_05775</name>
</gene>
<dbReference type="PANTHER" id="PTHR43557:SF2">
    <property type="entry name" value="RIESKE DOMAIN-CONTAINING PROTEIN-RELATED"/>
    <property type="match status" value="1"/>
</dbReference>
<dbReference type="PRINTS" id="PR00368">
    <property type="entry name" value="FADPNR"/>
</dbReference>
<dbReference type="GO" id="GO:0016651">
    <property type="term" value="F:oxidoreductase activity, acting on NAD(P)H"/>
    <property type="evidence" value="ECO:0007669"/>
    <property type="project" value="TreeGrafter"/>
</dbReference>
<dbReference type="Gene3D" id="3.50.50.60">
    <property type="entry name" value="FAD/NAD(P)-binding domain"/>
    <property type="match status" value="3"/>
</dbReference>
<dbReference type="Pfam" id="PF07992">
    <property type="entry name" value="Pyr_redox_2"/>
    <property type="match status" value="1"/>
</dbReference>
<keyword evidence="3" id="KW-0274">FAD</keyword>
<organism evidence="6 7">
    <name type="scientific">Flaviflexus ciconiae</name>
    <dbReference type="NCBI Taxonomy" id="2496867"/>
    <lineage>
        <taxon>Bacteria</taxon>
        <taxon>Bacillati</taxon>
        <taxon>Actinomycetota</taxon>
        <taxon>Actinomycetes</taxon>
        <taxon>Actinomycetales</taxon>
        <taxon>Actinomycetaceae</taxon>
        <taxon>Flaviflexus</taxon>
    </lineage>
</organism>
<comment type="cofactor">
    <cofactor evidence="1">
        <name>FAD</name>
        <dbReference type="ChEBI" id="CHEBI:57692"/>
    </cofactor>
</comment>
<dbReference type="EMBL" id="CP034593">
    <property type="protein sequence ID" value="AZQ76915.1"/>
    <property type="molecule type" value="Genomic_DNA"/>
</dbReference>
<feature type="domain" description="FAD/NAD(P)-binding" evidence="5">
    <location>
        <begin position="13"/>
        <end position="194"/>
    </location>
</feature>
<evidence type="ECO:0000256" key="4">
    <source>
        <dbReference type="ARBA" id="ARBA00023002"/>
    </source>
</evidence>
<dbReference type="InterPro" id="IPR036188">
    <property type="entry name" value="FAD/NAD-bd_sf"/>
</dbReference>
<dbReference type="Gene3D" id="3.30.390.30">
    <property type="match status" value="1"/>
</dbReference>
<keyword evidence="7" id="KW-1185">Reference proteome</keyword>
<dbReference type="Proteomes" id="UP000280344">
    <property type="component" value="Chromosome"/>
</dbReference>
<keyword evidence="2" id="KW-0285">Flavoprotein</keyword>
<reference evidence="6 7" key="1">
    <citation type="submission" date="2018-12" db="EMBL/GenBank/DDBJ databases">
        <title>Complete genome sequence of Flaviflexus sp. H23T48.</title>
        <authorList>
            <person name="Bae J.-W."/>
            <person name="Lee J.-Y."/>
        </authorList>
    </citation>
    <scope>NUCLEOTIDE SEQUENCE [LARGE SCALE GENOMIC DNA]</scope>
    <source>
        <strain evidence="6 7">H23T48</strain>
    </source>
</reference>
<evidence type="ECO:0000256" key="3">
    <source>
        <dbReference type="ARBA" id="ARBA00022827"/>
    </source>
</evidence>
<dbReference type="InterPro" id="IPR050446">
    <property type="entry name" value="FAD-oxidoreductase/Apoptosis"/>
</dbReference>
<evidence type="ECO:0000313" key="7">
    <source>
        <dbReference type="Proteomes" id="UP000280344"/>
    </source>
</evidence>
<keyword evidence="4" id="KW-0560">Oxidoreductase</keyword>
<evidence type="ECO:0000256" key="2">
    <source>
        <dbReference type="ARBA" id="ARBA00022630"/>
    </source>
</evidence>
<dbReference type="OrthoDB" id="4213189at2"/>
<dbReference type="InterPro" id="IPR023753">
    <property type="entry name" value="FAD/NAD-binding_dom"/>
</dbReference>
<sequence>MRLLYRLEENLITICGTGLAGLRIAAELRERGYDGLLRAIEREGIPPYDRPPLTKVLFGEYRKPLSAEGLGELSQLCDEVITANVESLDGTAVVANGTRYESDITVLALGADARNAIGGALTIRTRDDAAKLRAVEGQVTIVGGGWLGSELASSYAEAGRQVNLVEIAEDILPVLGPGARKVRVALEDLGVKILRQIPDNPGTLVEATGAIPNTLGLDLTTDGWGRTNMPGVYAVGDCAEISIGPSSGHWNTALHQATRVAEAIMTDPHADPVPLTPDVFSTIAGLELLFIGHAAGTPVVLEDGSRTLWIKDGRLSGGLTIDRPADGVALRKNIGASLSEEAAADPLPLKKILRAQQTV</sequence>
<protein>
    <submittedName>
        <fullName evidence="6">FAD-dependent oxidoreductase</fullName>
    </submittedName>
</protein>
<name>A0A3Q9G413_9ACTO</name>
<dbReference type="GO" id="GO:0005737">
    <property type="term" value="C:cytoplasm"/>
    <property type="evidence" value="ECO:0007669"/>
    <property type="project" value="TreeGrafter"/>
</dbReference>
<evidence type="ECO:0000259" key="5">
    <source>
        <dbReference type="Pfam" id="PF07992"/>
    </source>
</evidence>
<dbReference type="SUPFAM" id="SSF55424">
    <property type="entry name" value="FAD/NAD-linked reductases, dimerisation (C-terminal) domain"/>
    <property type="match status" value="1"/>
</dbReference>
<evidence type="ECO:0000313" key="6">
    <source>
        <dbReference type="EMBL" id="AZQ76915.1"/>
    </source>
</evidence>
<dbReference type="KEGG" id="flh:EJ997_05775"/>